<dbReference type="Proteomes" id="UP000504638">
    <property type="component" value="Unplaced"/>
</dbReference>
<dbReference type="EMBL" id="ML975181">
    <property type="protein sequence ID" value="KAF1808616.1"/>
    <property type="molecule type" value="Genomic_DNA"/>
</dbReference>
<protein>
    <recommendedName>
        <fullName evidence="4">S-adenosyl-L-methionine-dependent methyltransferase</fullName>
    </recommendedName>
</protein>
<dbReference type="Gene3D" id="3.40.50.150">
    <property type="entry name" value="Vaccinia Virus protein VP39"/>
    <property type="match status" value="1"/>
</dbReference>
<dbReference type="OrthoDB" id="407477at2759"/>
<evidence type="ECO:0008006" key="4">
    <source>
        <dbReference type="Google" id="ProtNLM"/>
    </source>
</evidence>
<gene>
    <name evidence="1 3" type="ORF">P152DRAFT_462340</name>
</gene>
<evidence type="ECO:0000313" key="3">
    <source>
        <dbReference type="RefSeq" id="XP_033530247.1"/>
    </source>
</evidence>
<keyword evidence="2" id="KW-1185">Reference proteome</keyword>
<dbReference type="RefSeq" id="XP_033530247.1">
    <property type="nucleotide sequence ID" value="XM_033680319.1"/>
</dbReference>
<proteinExistence type="predicted"/>
<organism evidence="1">
    <name type="scientific">Eremomyces bilateralis CBS 781.70</name>
    <dbReference type="NCBI Taxonomy" id="1392243"/>
    <lineage>
        <taxon>Eukaryota</taxon>
        <taxon>Fungi</taxon>
        <taxon>Dikarya</taxon>
        <taxon>Ascomycota</taxon>
        <taxon>Pezizomycotina</taxon>
        <taxon>Dothideomycetes</taxon>
        <taxon>Dothideomycetes incertae sedis</taxon>
        <taxon>Eremomycetales</taxon>
        <taxon>Eremomycetaceae</taxon>
        <taxon>Eremomyces</taxon>
    </lineage>
</organism>
<name>A0A6G1FSA5_9PEZI</name>
<reference evidence="3" key="2">
    <citation type="submission" date="2020-04" db="EMBL/GenBank/DDBJ databases">
        <authorList>
            <consortium name="NCBI Genome Project"/>
        </authorList>
    </citation>
    <scope>NUCLEOTIDE SEQUENCE</scope>
    <source>
        <strain evidence="3">CBS 781.70</strain>
    </source>
</reference>
<dbReference type="InterPro" id="IPR029063">
    <property type="entry name" value="SAM-dependent_MTases_sf"/>
</dbReference>
<accession>A0A6G1FSA5</accession>
<evidence type="ECO:0000313" key="2">
    <source>
        <dbReference type="Proteomes" id="UP000504638"/>
    </source>
</evidence>
<dbReference type="GeneID" id="54420889"/>
<reference evidence="3" key="3">
    <citation type="submission" date="2025-04" db="UniProtKB">
        <authorList>
            <consortium name="RefSeq"/>
        </authorList>
    </citation>
    <scope>IDENTIFICATION</scope>
    <source>
        <strain evidence="3">CBS 781.70</strain>
    </source>
</reference>
<evidence type="ECO:0000313" key="1">
    <source>
        <dbReference type="EMBL" id="KAF1808616.1"/>
    </source>
</evidence>
<dbReference type="AlphaFoldDB" id="A0A6G1FSA5"/>
<reference evidence="1 3" key="1">
    <citation type="submission" date="2020-01" db="EMBL/GenBank/DDBJ databases">
        <authorList>
            <consortium name="DOE Joint Genome Institute"/>
            <person name="Haridas S."/>
            <person name="Albert R."/>
            <person name="Binder M."/>
            <person name="Bloem J."/>
            <person name="Labutti K."/>
            <person name="Salamov A."/>
            <person name="Andreopoulos B."/>
            <person name="Baker S.E."/>
            <person name="Barry K."/>
            <person name="Bills G."/>
            <person name="Bluhm B.H."/>
            <person name="Cannon C."/>
            <person name="Castanera R."/>
            <person name="Culley D.E."/>
            <person name="Daum C."/>
            <person name="Ezra D."/>
            <person name="Gonzalez J.B."/>
            <person name="Henrissat B."/>
            <person name="Kuo A."/>
            <person name="Liang C."/>
            <person name="Lipzen A."/>
            <person name="Lutzoni F."/>
            <person name="Magnuson J."/>
            <person name="Mondo S."/>
            <person name="Nolan M."/>
            <person name="Ohm R."/>
            <person name="Pangilinan J."/>
            <person name="Park H.-J."/>
            <person name="Ramirez L."/>
            <person name="Alfaro M."/>
            <person name="Sun H."/>
            <person name="Tritt A."/>
            <person name="Yoshinaga Y."/>
            <person name="Zwiers L.-H."/>
            <person name="Turgeon B.G."/>
            <person name="Goodwin S.B."/>
            <person name="Spatafora J.W."/>
            <person name="Crous P.W."/>
            <person name="Grigoriev I.V."/>
        </authorList>
    </citation>
    <scope>NUCLEOTIDE SEQUENCE</scope>
    <source>
        <strain evidence="1 3">CBS 781.70</strain>
    </source>
</reference>
<sequence length="199" mass="21975">MSSILQSKWTPRIIISFGLHLAYGTLLHTTVSLHEPMSFTAQSALPSPYVSSSLTTTHRSTFYEVAAKHNTDKVTADHFEFMYQKHLPALHSRLRHCRRIKMLEISLGCGMDCGPGASYHTWLDYFGGPQHVDLYYLGYDAACAEKWAHEITGATIFTGDHADVSVLNKMVQESGGAFDVIVDDGGHAMAQQITSLGLL</sequence>